<organism evidence="2 3">
    <name type="scientific">Phyllobacterium myrsinacearum</name>
    <dbReference type="NCBI Taxonomy" id="28101"/>
    <lineage>
        <taxon>Bacteria</taxon>
        <taxon>Pseudomonadati</taxon>
        <taxon>Pseudomonadota</taxon>
        <taxon>Alphaproteobacteria</taxon>
        <taxon>Hyphomicrobiales</taxon>
        <taxon>Phyllobacteriaceae</taxon>
        <taxon>Phyllobacterium</taxon>
    </lineage>
</organism>
<dbReference type="SUPFAM" id="SSF54593">
    <property type="entry name" value="Glyoxalase/Bleomycin resistance protein/Dihydroxybiphenyl dioxygenase"/>
    <property type="match status" value="1"/>
</dbReference>
<dbReference type="PANTHER" id="PTHR35006:SF2">
    <property type="entry name" value="GLYOXALASE FAMILY PROTEIN (AFU_ORTHOLOGUE AFUA_5G14830)"/>
    <property type="match status" value="1"/>
</dbReference>
<dbReference type="Gene3D" id="3.10.180.10">
    <property type="entry name" value="2,3-Dihydroxybiphenyl 1,2-Dioxygenase, domain 1"/>
    <property type="match status" value="1"/>
</dbReference>
<dbReference type="RefSeq" id="WP_105734464.1">
    <property type="nucleotide sequence ID" value="NZ_PVBT01000003.1"/>
</dbReference>
<dbReference type="CDD" id="cd07262">
    <property type="entry name" value="VOC_like"/>
    <property type="match status" value="1"/>
</dbReference>
<accession>A0A2S9JK64</accession>
<dbReference type="InterPro" id="IPR029068">
    <property type="entry name" value="Glyas_Bleomycin-R_OHBP_Dase"/>
</dbReference>
<dbReference type="AlphaFoldDB" id="A0A2S9JK64"/>
<protein>
    <submittedName>
        <fullName evidence="2">VOC family protein</fullName>
    </submittedName>
</protein>
<dbReference type="PANTHER" id="PTHR35006">
    <property type="entry name" value="GLYOXALASE FAMILY PROTEIN (AFU_ORTHOLOGUE AFUA_5G14830)"/>
    <property type="match status" value="1"/>
</dbReference>
<dbReference type="InterPro" id="IPR004360">
    <property type="entry name" value="Glyas_Fos-R_dOase_dom"/>
</dbReference>
<dbReference type="Pfam" id="PF00903">
    <property type="entry name" value="Glyoxalase"/>
    <property type="match status" value="1"/>
</dbReference>
<sequence length="129" mass="13902">MIGYTMIGTNDLIKSLRFYDPLMAAMDLDQCWRDGQSVSWGKRADETTPRFFVGYPFDGKAATAGNGGMTAFLFDNAAIVDRLHALAMQNGGSDEGAPGPRPHYGAGFYGAYVRDPDGNKLAFVCYAAG</sequence>
<evidence type="ECO:0000313" key="2">
    <source>
        <dbReference type="EMBL" id="PRD53462.1"/>
    </source>
</evidence>
<keyword evidence="3" id="KW-1185">Reference proteome</keyword>
<evidence type="ECO:0000259" key="1">
    <source>
        <dbReference type="PROSITE" id="PS51819"/>
    </source>
</evidence>
<gene>
    <name evidence="2" type="ORF">C5750_13935</name>
</gene>
<dbReference type="Proteomes" id="UP000238563">
    <property type="component" value="Unassembled WGS sequence"/>
</dbReference>
<comment type="caution">
    <text evidence="2">The sequence shown here is derived from an EMBL/GenBank/DDBJ whole genome shotgun (WGS) entry which is preliminary data.</text>
</comment>
<dbReference type="InterPro" id="IPR037523">
    <property type="entry name" value="VOC_core"/>
</dbReference>
<evidence type="ECO:0000313" key="3">
    <source>
        <dbReference type="Proteomes" id="UP000238563"/>
    </source>
</evidence>
<dbReference type="EMBL" id="PVBT01000003">
    <property type="protein sequence ID" value="PRD53462.1"/>
    <property type="molecule type" value="Genomic_DNA"/>
</dbReference>
<reference evidence="2 3" key="1">
    <citation type="submission" date="2018-02" db="EMBL/GenBank/DDBJ databases">
        <title>The draft genome of Phyllobacterium myrsinacearum DSM5892.</title>
        <authorList>
            <person name="Li L."/>
            <person name="Liu L."/>
            <person name="Zhang X."/>
            <person name="Wang T."/>
        </authorList>
    </citation>
    <scope>NUCLEOTIDE SEQUENCE [LARGE SCALE GENOMIC DNA]</scope>
    <source>
        <strain evidence="2 3">DSM 5892</strain>
    </source>
</reference>
<proteinExistence type="predicted"/>
<name>A0A2S9JK64_9HYPH</name>
<feature type="domain" description="VOC" evidence="1">
    <location>
        <begin position="1"/>
        <end position="126"/>
    </location>
</feature>
<dbReference type="OrthoDB" id="9807407at2"/>
<dbReference type="PROSITE" id="PS51819">
    <property type="entry name" value="VOC"/>
    <property type="match status" value="1"/>
</dbReference>